<evidence type="ECO:0000313" key="2">
    <source>
        <dbReference type="Proteomes" id="UP000308600"/>
    </source>
</evidence>
<name>A0ACD3APU2_9AGAR</name>
<sequence>MTQINGREASNANMRESTYRLSVGCPNLAMALQTDAVIGVFQRGLQAYLQAAESAQLAQSLSLLYPMLETLPNLAQIPHPSSSAPKSFSDQSNHQCISAQYLTKFLQTLTLLYSTHLLLSNLPSCSLWAYPSGWQTVSFKWIGRWTDEGVLSCSHCQVKFHSLHMKRRPVKMTSAQCYSGALGVHEGMGEFGDEGGRATQEWLADDHIPSMMANYDWQMRHAGLMAITAIEEGRRSTALYRTSSVLGHEKRAGADRKPCTHVQGYTPLDSTRSLSMREVIQELYHQQLFSVFMLALENPEARVHSHTAAALINFCEGIKRDTLLPYLDPIAECLLKLLNPSGDQPQHYASIIPLLLDVLQNAEGPTHNNCVPRPWNVRYRRGRDVFRLDATKLVELLMQSHPDQTDAMVPEFEPYFLVVMPSLLTTASAKADISVCRKTRSGIIGKPTSAIDEKCQALETLVIYCSTLSGRFAPNPGQTLELALPPLKFTSTEVFRKHLRCLSPCSFRVGGNTIRRSSHRLTNPSRTLRTLEGVQALPQEFIEGMVQAEHEGQLFSVLIPALEDQNLNETHFHHTSTRYFIRVLAWREWAYKTPEAAKPGRRPITSTAVCSRTTIAMAAGASEAPFVKELMSPLIHFYFHGTMPQLCHSFCVLKNAQDPAHHKFAPSLWTIAVGHDVFRLDLTKLVKLLPRIQQPYMTRPTRN</sequence>
<dbReference type="EMBL" id="ML208373">
    <property type="protein sequence ID" value="TFK67556.1"/>
    <property type="molecule type" value="Genomic_DNA"/>
</dbReference>
<organism evidence="1 2">
    <name type="scientific">Pluteus cervinus</name>
    <dbReference type="NCBI Taxonomy" id="181527"/>
    <lineage>
        <taxon>Eukaryota</taxon>
        <taxon>Fungi</taxon>
        <taxon>Dikarya</taxon>
        <taxon>Basidiomycota</taxon>
        <taxon>Agaricomycotina</taxon>
        <taxon>Agaricomycetes</taxon>
        <taxon>Agaricomycetidae</taxon>
        <taxon>Agaricales</taxon>
        <taxon>Pluteineae</taxon>
        <taxon>Pluteaceae</taxon>
        <taxon>Pluteus</taxon>
    </lineage>
</organism>
<reference evidence="1 2" key="1">
    <citation type="journal article" date="2019" name="Nat. Ecol. Evol.">
        <title>Megaphylogeny resolves global patterns of mushroom evolution.</title>
        <authorList>
            <person name="Varga T."/>
            <person name="Krizsan K."/>
            <person name="Foldi C."/>
            <person name="Dima B."/>
            <person name="Sanchez-Garcia M."/>
            <person name="Sanchez-Ramirez S."/>
            <person name="Szollosi G.J."/>
            <person name="Szarkandi J.G."/>
            <person name="Papp V."/>
            <person name="Albert L."/>
            <person name="Andreopoulos W."/>
            <person name="Angelini C."/>
            <person name="Antonin V."/>
            <person name="Barry K.W."/>
            <person name="Bougher N.L."/>
            <person name="Buchanan P."/>
            <person name="Buyck B."/>
            <person name="Bense V."/>
            <person name="Catcheside P."/>
            <person name="Chovatia M."/>
            <person name="Cooper J."/>
            <person name="Damon W."/>
            <person name="Desjardin D."/>
            <person name="Finy P."/>
            <person name="Geml J."/>
            <person name="Haridas S."/>
            <person name="Hughes K."/>
            <person name="Justo A."/>
            <person name="Karasinski D."/>
            <person name="Kautmanova I."/>
            <person name="Kiss B."/>
            <person name="Kocsube S."/>
            <person name="Kotiranta H."/>
            <person name="LaButti K.M."/>
            <person name="Lechner B.E."/>
            <person name="Liimatainen K."/>
            <person name="Lipzen A."/>
            <person name="Lukacs Z."/>
            <person name="Mihaltcheva S."/>
            <person name="Morgado L.N."/>
            <person name="Niskanen T."/>
            <person name="Noordeloos M.E."/>
            <person name="Ohm R.A."/>
            <person name="Ortiz-Santana B."/>
            <person name="Ovrebo C."/>
            <person name="Racz N."/>
            <person name="Riley R."/>
            <person name="Savchenko A."/>
            <person name="Shiryaev A."/>
            <person name="Soop K."/>
            <person name="Spirin V."/>
            <person name="Szebenyi C."/>
            <person name="Tomsovsky M."/>
            <person name="Tulloss R.E."/>
            <person name="Uehling J."/>
            <person name="Grigoriev I.V."/>
            <person name="Vagvolgyi C."/>
            <person name="Papp T."/>
            <person name="Martin F.M."/>
            <person name="Miettinen O."/>
            <person name="Hibbett D.S."/>
            <person name="Nagy L.G."/>
        </authorList>
    </citation>
    <scope>NUCLEOTIDE SEQUENCE [LARGE SCALE GENOMIC DNA]</scope>
    <source>
        <strain evidence="1 2">NL-1719</strain>
    </source>
</reference>
<dbReference type="Proteomes" id="UP000308600">
    <property type="component" value="Unassembled WGS sequence"/>
</dbReference>
<gene>
    <name evidence="1" type="ORF">BDN72DRAFT_859067</name>
</gene>
<evidence type="ECO:0000313" key="1">
    <source>
        <dbReference type="EMBL" id="TFK67556.1"/>
    </source>
</evidence>
<proteinExistence type="predicted"/>
<protein>
    <submittedName>
        <fullName evidence="1">Uncharacterized protein</fullName>
    </submittedName>
</protein>
<keyword evidence="2" id="KW-1185">Reference proteome</keyword>
<accession>A0ACD3APU2</accession>